<evidence type="ECO:0000256" key="1">
    <source>
        <dbReference type="SAM" id="SignalP"/>
    </source>
</evidence>
<keyword evidence="3" id="KW-1185">Reference proteome</keyword>
<dbReference type="PROSITE" id="PS51257">
    <property type="entry name" value="PROKAR_LIPOPROTEIN"/>
    <property type="match status" value="1"/>
</dbReference>
<accession>A0ABW0BGW0</accession>
<keyword evidence="1" id="KW-0732">Signal</keyword>
<reference evidence="3" key="1">
    <citation type="journal article" date="2019" name="Int. J. Syst. Evol. Microbiol.">
        <title>The Global Catalogue of Microorganisms (GCM) 10K type strain sequencing project: providing services to taxonomists for standard genome sequencing and annotation.</title>
        <authorList>
            <consortium name="The Broad Institute Genomics Platform"/>
            <consortium name="The Broad Institute Genome Sequencing Center for Infectious Disease"/>
            <person name="Wu L."/>
            <person name="Ma J."/>
        </authorList>
    </citation>
    <scope>NUCLEOTIDE SEQUENCE [LARGE SCALE GENOMIC DNA]</scope>
    <source>
        <strain evidence="3">DFY41</strain>
    </source>
</reference>
<dbReference type="RefSeq" id="WP_378588269.1">
    <property type="nucleotide sequence ID" value="NZ_JBHSKD010000007.1"/>
</dbReference>
<feature type="chain" id="PRO_5047264597" evidence="1">
    <location>
        <begin position="30"/>
        <end position="357"/>
    </location>
</feature>
<protein>
    <submittedName>
        <fullName evidence="2">WD40/YVTN/BNR-like repeat-containing protein</fullName>
    </submittedName>
</protein>
<dbReference type="PANTHER" id="PTHR47199">
    <property type="entry name" value="PHOTOSYSTEM II STABILITY/ASSEMBLY FACTOR HCF136, CHLOROPLASTIC"/>
    <property type="match status" value="1"/>
</dbReference>
<dbReference type="SUPFAM" id="SSF110296">
    <property type="entry name" value="Oligoxyloglucan reducing end-specific cellobiohydrolase"/>
    <property type="match status" value="1"/>
</dbReference>
<dbReference type="InterPro" id="IPR015943">
    <property type="entry name" value="WD40/YVTN_repeat-like_dom_sf"/>
</dbReference>
<dbReference type="Gene3D" id="2.130.10.10">
    <property type="entry name" value="YVTN repeat-like/Quinoprotein amine dehydrogenase"/>
    <property type="match status" value="2"/>
</dbReference>
<dbReference type="Proteomes" id="UP001596087">
    <property type="component" value="Unassembled WGS sequence"/>
</dbReference>
<gene>
    <name evidence="2" type="ORF">ACFPGP_06035</name>
</gene>
<sequence length="357" mass="36657">MRLRLGTAAVAAATACLPFLLAPPSDAGAAPTPSWDERVLDPGQSFRGLDAVDGDTAWVAGESVDGGDPSVWRTTDGGATWGEVGPTGVTGLLFRDVEARSASTASVLAIGPGDTSRIYRTTDGGQSWAETFRNGNPDAFYNCMDFYPGGRRGLAVSDAVGDAFRIIATDDFGRSWHELPTDGMPDSTGEFNFSASGDCLVIRGQQAYFGSGGAQARVFHSADRGLTWTAADSGIAAGDGGGVFGLAFKTPFRGVAVGGDFLEPGNGEDAVATTRHGRTWVGGGDLTTLGEDAAYVSGRPHTLVAVGEYGGVGASHLSTDGGRTWTAFGAGFHTVDCTPDGSCWAAGSAGRVARLVR</sequence>
<evidence type="ECO:0000313" key="2">
    <source>
        <dbReference type="EMBL" id="MFC5176222.1"/>
    </source>
</evidence>
<name>A0ABW0BGW0_9ACTN</name>
<evidence type="ECO:0000313" key="3">
    <source>
        <dbReference type="Proteomes" id="UP001596087"/>
    </source>
</evidence>
<dbReference type="EMBL" id="JBHSKD010000007">
    <property type="protein sequence ID" value="MFC5176222.1"/>
    <property type="molecule type" value="Genomic_DNA"/>
</dbReference>
<feature type="signal peptide" evidence="1">
    <location>
        <begin position="1"/>
        <end position="29"/>
    </location>
</feature>
<proteinExistence type="predicted"/>
<dbReference type="PANTHER" id="PTHR47199:SF2">
    <property type="entry name" value="PHOTOSYSTEM II STABILITY_ASSEMBLY FACTOR HCF136, CHLOROPLASTIC"/>
    <property type="match status" value="1"/>
</dbReference>
<comment type="caution">
    <text evidence="2">The sequence shown here is derived from an EMBL/GenBank/DDBJ whole genome shotgun (WGS) entry which is preliminary data.</text>
</comment>
<organism evidence="2 3">
    <name type="scientific">Nocardioides taihuensis</name>
    <dbReference type="NCBI Taxonomy" id="1835606"/>
    <lineage>
        <taxon>Bacteria</taxon>
        <taxon>Bacillati</taxon>
        <taxon>Actinomycetota</taxon>
        <taxon>Actinomycetes</taxon>
        <taxon>Propionibacteriales</taxon>
        <taxon>Nocardioidaceae</taxon>
        <taxon>Nocardioides</taxon>
    </lineage>
</organism>